<protein>
    <submittedName>
        <fullName evidence="1">Uncharacterized protein</fullName>
    </submittedName>
</protein>
<dbReference type="AlphaFoldDB" id="A0A0A9EPZ1"/>
<reference evidence="1" key="1">
    <citation type="submission" date="2014-09" db="EMBL/GenBank/DDBJ databases">
        <authorList>
            <person name="Magalhaes I.L.F."/>
            <person name="Oliveira U."/>
            <person name="Santos F.R."/>
            <person name="Vidigal T.H.D.A."/>
            <person name="Brescovit A.D."/>
            <person name="Santos A.J."/>
        </authorList>
    </citation>
    <scope>NUCLEOTIDE SEQUENCE</scope>
    <source>
        <tissue evidence="1">Shoot tissue taken approximately 20 cm above the soil surface</tissue>
    </source>
</reference>
<evidence type="ECO:0000313" key="1">
    <source>
        <dbReference type="EMBL" id="JAE02142.1"/>
    </source>
</evidence>
<dbReference type="EMBL" id="GBRH01195754">
    <property type="protein sequence ID" value="JAE02142.1"/>
    <property type="molecule type" value="Transcribed_RNA"/>
</dbReference>
<reference evidence="1" key="2">
    <citation type="journal article" date="2015" name="Data Brief">
        <title>Shoot transcriptome of the giant reed, Arundo donax.</title>
        <authorList>
            <person name="Barrero R.A."/>
            <person name="Guerrero F.D."/>
            <person name="Moolhuijzen P."/>
            <person name="Goolsby J.A."/>
            <person name="Tidwell J."/>
            <person name="Bellgard S.E."/>
            <person name="Bellgard M.I."/>
        </authorList>
    </citation>
    <scope>NUCLEOTIDE SEQUENCE</scope>
    <source>
        <tissue evidence="1">Shoot tissue taken approximately 20 cm above the soil surface</tissue>
    </source>
</reference>
<proteinExistence type="predicted"/>
<organism evidence="1">
    <name type="scientific">Arundo donax</name>
    <name type="common">Giant reed</name>
    <name type="synonym">Donax arundinaceus</name>
    <dbReference type="NCBI Taxonomy" id="35708"/>
    <lineage>
        <taxon>Eukaryota</taxon>
        <taxon>Viridiplantae</taxon>
        <taxon>Streptophyta</taxon>
        <taxon>Embryophyta</taxon>
        <taxon>Tracheophyta</taxon>
        <taxon>Spermatophyta</taxon>
        <taxon>Magnoliopsida</taxon>
        <taxon>Liliopsida</taxon>
        <taxon>Poales</taxon>
        <taxon>Poaceae</taxon>
        <taxon>PACMAD clade</taxon>
        <taxon>Arundinoideae</taxon>
        <taxon>Arundineae</taxon>
        <taxon>Arundo</taxon>
    </lineage>
</organism>
<name>A0A0A9EPZ1_ARUDO</name>
<sequence>MFLFFISFVSAQSQLISCLSRRYLGLHAYCKFSRIGIHGVLLSQELLVTLSSYCNTLVC</sequence>
<accession>A0A0A9EPZ1</accession>